<dbReference type="OrthoDB" id="4266042at2"/>
<evidence type="ECO:0000259" key="1">
    <source>
        <dbReference type="PROSITE" id="PS50043"/>
    </source>
</evidence>
<reference evidence="3" key="1">
    <citation type="submission" date="2016-06" db="EMBL/GenBank/DDBJ databases">
        <authorList>
            <person name="Varghese N."/>
            <person name="Submissions Spin"/>
        </authorList>
    </citation>
    <scope>NUCLEOTIDE SEQUENCE [LARGE SCALE GENOMIC DNA]</scope>
    <source>
        <strain evidence="3">DSM 43909</strain>
    </source>
</reference>
<gene>
    <name evidence="2" type="ORF">GA0074695_3297</name>
</gene>
<dbReference type="Proteomes" id="UP000198242">
    <property type="component" value="Chromosome I"/>
</dbReference>
<protein>
    <submittedName>
        <fullName evidence="2">Sugar-specific transcriptional regulator TrmB</fullName>
    </submittedName>
</protein>
<keyword evidence="3" id="KW-1185">Reference proteome</keyword>
<dbReference type="EMBL" id="LT607411">
    <property type="protein sequence ID" value="SCF07683.1"/>
    <property type="molecule type" value="Genomic_DNA"/>
</dbReference>
<evidence type="ECO:0000313" key="3">
    <source>
        <dbReference type="Proteomes" id="UP000198242"/>
    </source>
</evidence>
<dbReference type="PANTHER" id="PTHR34293:SF1">
    <property type="entry name" value="HTH-TYPE TRANSCRIPTIONAL REGULATOR TRMBL2"/>
    <property type="match status" value="1"/>
</dbReference>
<dbReference type="InterPro" id="IPR016032">
    <property type="entry name" value="Sig_transdc_resp-reg_C-effctor"/>
</dbReference>
<dbReference type="SUPFAM" id="SSF46785">
    <property type="entry name" value="Winged helix' DNA-binding domain"/>
    <property type="match status" value="1"/>
</dbReference>
<dbReference type="PROSITE" id="PS50043">
    <property type="entry name" value="HTH_LUXR_2"/>
    <property type="match status" value="1"/>
</dbReference>
<name>A0A1C4XGT3_MICVI</name>
<dbReference type="InterPro" id="IPR051797">
    <property type="entry name" value="TrmB-like"/>
</dbReference>
<evidence type="ECO:0000313" key="2">
    <source>
        <dbReference type="EMBL" id="SCF07683.1"/>
    </source>
</evidence>
<dbReference type="GO" id="GO:0006355">
    <property type="term" value="P:regulation of DNA-templated transcription"/>
    <property type="evidence" value="ECO:0007669"/>
    <property type="project" value="InterPro"/>
</dbReference>
<accession>A0A1C4XGT3</accession>
<dbReference type="SMART" id="SM00421">
    <property type="entry name" value="HTH_LUXR"/>
    <property type="match status" value="1"/>
</dbReference>
<dbReference type="InterPro" id="IPR000792">
    <property type="entry name" value="Tscrpt_reg_LuxR_C"/>
</dbReference>
<organism evidence="2 3">
    <name type="scientific">Micromonospora viridifaciens</name>
    <dbReference type="NCBI Taxonomy" id="1881"/>
    <lineage>
        <taxon>Bacteria</taxon>
        <taxon>Bacillati</taxon>
        <taxon>Actinomycetota</taxon>
        <taxon>Actinomycetes</taxon>
        <taxon>Micromonosporales</taxon>
        <taxon>Micromonosporaceae</taxon>
        <taxon>Micromonospora</taxon>
    </lineage>
</organism>
<dbReference type="Gene3D" id="1.10.10.10">
    <property type="entry name" value="Winged helix-like DNA-binding domain superfamily/Winged helix DNA-binding domain"/>
    <property type="match status" value="2"/>
</dbReference>
<sequence length="332" mass="37116">MRDNDRVLGEVGISDGAEKVYRSLLANPGASVTELRALTGFGQRRLRGALSELESKAMITRRSGSRAHYQSVPPDVVVEVLVRSREEALRQVRLDAKRLAALHRVPAEQERVTELIEVVTSREAYAERWKQLQLSARRSLHVFVRPPFAQQRPEDSEPLQEQLLARGVPSHAIYDEETLKQPGVLEHAQRMVALGEEARVVKGLPMKLSMSDRRTALVPFVQSDPNRAVDAGLVVHECALLDALVALWDIYWERGVQLRFDGQELTARSRAADEDTVLTLMVSGMKDEAIAARLGVSAQTVRRRISEIQRRLGVSTRFQAGVALGRQGWPAR</sequence>
<proteinExistence type="predicted"/>
<dbReference type="GO" id="GO:0003677">
    <property type="term" value="F:DNA binding"/>
    <property type="evidence" value="ECO:0007669"/>
    <property type="project" value="InterPro"/>
</dbReference>
<dbReference type="SUPFAM" id="SSF46894">
    <property type="entry name" value="C-terminal effector domain of the bipartite response regulators"/>
    <property type="match status" value="1"/>
</dbReference>
<dbReference type="InterPro" id="IPR036390">
    <property type="entry name" value="WH_DNA-bd_sf"/>
</dbReference>
<dbReference type="AlphaFoldDB" id="A0A1C4XGT3"/>
<feature type="domain" description="HTH luxR-type" evidence="1">
    <location>
        <begin position="258"/>
        <end position="328"/>
    </location>
</feature>
<dbReference type="Pfam" id="PF00196">
    <property type="entry name" value="GerE"/>
    <property type="match status" value="1"/>
</dbReference>
<dbReference type="CDD" id="cd06170">
    <property type="entry name" value="LuxR_C_like"/>
    <property type="match status" value="1"/>
</dbReference>
<dbReference type="PANTHER" id="PTHR34293">
    <property type="entry name" value="HTH-TYPE TRANSCRIPTIONAL REGULATOR TRMBL2"/>
    <property type="match status" value="1"/>
</dbReference>
<dbReference type="RefSeq" id="WP_089007047.1">
    <property type="nucleotide sequence ID" value="NZ_LT607411.1"/>
</dbReference>
<dbReference type="InterPro" id="IPR036388">
    <property type="entry name" value="WH-like_DNA-bd_sf"/>
</dbReference>